<dbReference type="Pfam" id="PF17917">
    <property type="entry name" value="RT_RNaseH"/>
    <property type="match status" value="1"/>
</dbReference>
<dbReference type="InterPro" id="IPR012337">
    <property type="entry name" value="RNaseH-like_sf"/>
</dbReference>
<dbReference type="PANTHER" id="PTHR37984:SF5">
    <property type="entry name" value="PROTEIN NYNRIN-LIKE"/>
    <property type="match status" value="1"/>
</dbReference>
<feature type="region of interest" description="Disordered" evidence="8">
    <location>
        <begin position="492"/>
        <end position="565"/>
    </location>
</feature>
<name>A0A0A9W527_LYGHE</name>
<keyword evidence="7" id="KW-0695">RNA-directed DNA polymerase</keyword>
<evidence type="ECO:0000259" key="9">
    <source>
        <dbReference type="PROSITE" id="PS50994"/>
    </source>
</evidence>
<dbReference type="PANTHER" id="PTHR37984">
    <property type="entry name" value="PROTEIN CBG26694"/>
    <property type="match status" value="1"/>
</dbReference>
<sequence length="565" mass="64107">RPLAFFSRKLSPTEQRYSTYDRELLAIYTTIRRFSYLLEGRDFQILTDHRPLTYAFTKSQDKASPRQIRQLAYISQFSTNIAFVKGLDNAPADALSRIETIVSRNVSPADLAEAQARDDELQQLLNRPDSHSLRLREVRLEDTPLYCDISTDTARPFVPQSLRSAIFRSYHSMAHPGIRSTSRLIAQRFVWPAMRKDITKWVQECQSCQLSKVQRHERTPLVSYMKPDERFAHLHIDIVGPLPPSRGFSYLLTCVDRFTRWVEAFPIVDQTAQTIARTLFEGWISRFGTPLTIVTDQGRNFESRLFQNVSRLLGIEVRHTTGYHPQANGLIERQHRTIKAALMCRLNTADDSWSVELPAVLLGLRCAFKEDIQSTPATLVYGTTLRLPGDFFERSPNPLTPSLDYVQQLREVFQNIRPTDTAWHTSQKPFCNPHLETSSHVYLRYEGVKPSLQRPYTGPYQVIRRTPKTFTINVGSREVTVSRDRVKPAFVTSTEVDARQQPSPTATTSSPAQSRASEPLTGGTHATPATPTTSDAPASLTTRSGRRVHFPSHLADYDTSQGGVV</sequence>
<dbReference type="GO" id="GO:0004519">
    <property type="term" value="F:endonuclease activity"/>
    <property type="evidence" value="ECO:0007669"/>
    <property type="project" value="UniProtKB-KW"/>
</dbReference>
<dbReference type="InterPro" id="IPR001584">
    <property type="entry name" value="Integrase_cat-core"/>
</dbReference>
<dbReference type="InterPro" id="IPR041588">
    <property type="entry name" value="Integrase_H2C2"/>
</dbReference>
<evidence type="ECO:0000256" key="8">
    <source>
        <dbReference type="SAM" id="MobiDB-lite"/>
    </source>
</evidence>
<dbReference type="CDD" id="cd09274">
    <property type="entry name" value="RNase_HI_RT_Ty3"/>
    <property type="match status" value="1"/>
</dbReference>
<dbReference type="GO" id="GO:0042575">
    <property type="term" value="C:DNA polymerase complex"/>
    <property type="evidence" value="ECO:0007669"/>
    <property type="project" value="UniProtKB-ARBA"/>
</dbReference>
<dbReference type="SUPFAM" id="SSF56672">
    <property type="entry name" value="DNA/RNA polymerases"/>
    <property type="match status" value="1"/>
</dbReference>
<keyword evidence="3" id="KW-0548">Nucleotidyltransferase</keyword>
<dbReference type="EMBL" id="GBHO01040685">
    <property type="protein sequence ID" value="JAG02919.1"/>
    <property type="molecule type" value="Transcribed_RNA"/>
</dbReference>
<feature type="domain" description="Integrase catalytic" evidence="9">
    <location>
        <begin position="223"/>
        <end position="396"/>
    </location>
</feature>
<dbReference type="PROSITE" id="PS50994">
    <property type="entry name" value="INTEGRASE"/>
    <property type="match status" value="1"/>
</dbReference>
<dbReference type="InterPro" id="IPR043502">
    <property type="entry name" value="DNA/RNA_pol_sf"/>
</dbReference>
<dbReference type="FunFam" id="3.30.420.10:FF:000032">
    <property type="entry name" value="Retrovirus-related Pol polyprotein from transposon 297-like Protein"/>
    <property type="match status" value="1"/>
</dbReference>
<protein>
    <recommendedName>
        <fullName evidence="1">RNA-directed DNA polymerase</fullName>
        <ecNumber evidence="1">2.7.7.49</ecNumber>
    </recommendedName>
</protein>
<evidence type="ECO:0000256" key="5">
    <source>
        <dbReference type="ARBA" id="ARBA00022759"/>
    </source>
</evidence>
<feature type="non-terminal residue" evidence="10">
    <location>
        <position position="1"/>
    </location>
</feature>
<dbReference type="GO" id="GO:0003964">
    <property type="term" value="F:RNA-directed DNA polymerase activity"/>
    <property type="evidence" value="ECO:0007669"/>
    <property type="project" value="UniProtKB-KW"/>
</dbReference>
<evidence type="ECO:0000256" key="2">
    <source>
        <dbReference type="ARBA" id="ARBA00022679"/>
    </source>
</evidence>
<dbReference type="InterPro" id="IPR036397">
    <property type="entry name" value="RNaseH_sf"/>
</dbReference>
<keyword evidence="2" id="KW-0808">Transferase</keyword>
<accession>A0A0A9W527</accession>
<dbReference type="FunFam" id="1.10.340.70:FF:000004">
    <property type="entry name" value="Retrovirus-related Pol polyprotein from transposon 297-like Protein"/>
    <property type="match status" value="1"/>
</dbReference>
<dbReference type="Pfam" id="PF17921">
    <property type="entry name" value="Integrase_H2C2"/>
    <property type="match status" value="1"/>
</dbReference>
<dbReference type="AlphaFoldDB" id="A0A0A9W527"/>
<dbReference type="GO" id="GO:0015074">
    <property type="term" value="P:DNA integration"/>
    <property type="evidence" value="ECO:0007669"/>
    <property type="project" value="InterPro"/>
</dbReference>
<dbReference type="InterPro" id="IPR041373">
    <property type="entry name" value="RT_RNaseH"/>
</dbReference>
<feature type="compositionally biased region" description="Low complexity" evidence="8">
    <location>
        <begin position="499"/>
        <end position="542"/>
    </location>
</feature>
<keyword evidence="4" id="KW-0540">Nuclease</keyword>
<dbReference type="GO" id="GO:0003676">
    <property type="term" value="F:nucleic acid binding"/>
    <property type="evidence" value="ECO:0007669"/>
    <property type="project" value="InterPro"/>
</dbReference>
<dbReference type="InterPro" id="IPR050951">
    <property type="entry name" value="Retrovirus_Pol_polyprotein"/>
</dbReference>
<evidence type="ECO:0000256" key="1">
    <source>
        <dbReference type="ARBA" id="ARBA00012493"/>
    </source>
</evidence>
<dbReference type="Gene3D" id="3.30.420.10">
    <property type="entry name" value="Ribonuclease H-like superfamily/Ribonuclease H"/>
    <property type="match status" value="1"/>
</dbReference>
<evidence type="ECO:0000256" key="6">
    <source>
        <dbReference type="ARBA" id="ARBA00022801"/>
    </source>
</evidence>
<dbReference type="EC" id="2.7.7.49" evidence="1"/>
<reference evidence="10" key="1">
    <citation type="journal article" date="2014" name="PLoS ONE">
        <title>Transcriptome-Based Identification of ABC Transporters in the Western Tarnished Plant Bug Lygus hesperus.</title>
        <authorList>
            <person name="Hull J.J."/>
            <person name="Chaney K."/>
            <person name="Geib S.M."/>
            <person name="Fabrick J.A."/>
            <person name="Brent C.S."/>
            <person name="Walsh D."/>
            <person name="Lavine L.C."/>
        </authorList>
    </citation>
    <scope>NUCLEOTIDE SEQUENCE</scope>
</reference>
<organism evidence="10">
    <name type="scientific">Lygus hesperus</name>
    <name type="common">Western plant bug</name>
    <dbReference type="NCBI Taxonomy" id="30085"/>
    <lineage>
        <taxon>Eukaryota</taxon>
        <taxon>Metazoa</taxon>
        <taxon>Ecdysozoa</taxon>
        <taxon>Arthropoda</taxon>
        <taxon>Hexapoda</taxon>
        <taxon>Insecta</taxon>
        <taxon>Pterygota</taxon>
        <taxon>Neoptera</taxon>
        <taxon>Paraneoptera</taxon>
        <taxon>Hemiptera</taxon>
        <taxon>Heteroptera</taxon>
        <taxon>Panheteroptera</taxon>
        <taxon>Cimicomorpha</taxon>
        <taxon>Miridae</taxon>
        <taxon>Mirini</taxon>
        <taxon>Lygus</taxon>
    </lineage>
</organism>
<dbReference type="Gene3D" id="1.10.340.70">
    <property type="match status" value="1"/>
</dbReference>
<evidence type="ECO:0000313" key="10">
    <source>
        <dbReference type="EMBL" id="JAG02919.1"/>
    </source>
</evidence>
<evidence type="ECO:0000256" key="7">
    <source>
        <dbReference type="ARBA" id="ARBA00022918"/>
    </source>
</evidence>
<evidence type="ECO:0000256" key="4">
    <source>
        <dbReference type="ARBA" id="ARBA00022722"/>
    </source>
</evidence>
<keyword evidence="5" id="KW-0255">Endonuclease</keyword>
<dbReference type="SUPFAM" id="SSF53098">
    <property type="entry name" value="Ribonuclease H-like"/>
    <property type="match status" value="1"/>
</dbReference>
<gene>
    <name evidence="10" type="ORF">CM83_25127</name>
</gene>
<reference evidence="10" key="2">
    <citation type="submission" date="2014-07" db="EMBL/GenBank/DDBJ databases">
        <authorList>
            <person name="Hull J."/>
        </authorList>
    </citation>
    <scope>NUCLEOTIDE SEQUENCE</scope>
</reference>
<dbReference type="Pfam" id="PF00665">
    <property type="entry name" value="rve"/>
    <property type="match status" value="1"/>
</dbReference>
<evidence type="ECO:0000256" key="3">
    <source>
        <dbReference type="ARBA" id="ARBA00022695"/>
    </source>
</evidence>
<dbReference type="GO" id="GO:0016787">
    <property type="term" value="F:hydrolase activity"/>
    <property type="evidence" value="ECO:0007669"/>
    <property type="project" value="UniProtKB-KW"/>
</dbReference>
<proteinExistence type="predicted"/>
<keyword evidence="6" id="KW-0378">Hydrolase</keyword>